<dbReference type="SUPFAM" id="SSF88946">
    <property type="entry name" value="Sigma2 domain of RNA polymerase sigma factors"/>
    <property type="match status" value="1"/>
</dbReference>
<dbReference type="AlphaFoldDB" id="A0A2D0N699"/>
<evidence type="ECO:0000259" key="5">
    <source>
        <dbReference type="Pfam" id="PF04542"/>
    </source>
</evidence>
<dbReference type="InterPro" id="IPR036388">
    <property type="entry name" value="WH-like_DNA-bd_sf"/>
</dbReference>
<dbReference type="InterPro" id="IPR007627">
    <property type="entry name" value="RNA_pol_sigma70_r2"/>
</dbReference>
<keyword evidence="3" id="KW-0731">Sigma factor</keyword>
<feature type="domain" description="RNA polymerase sigma-70 region 2" evidence="5">
    <location>
        <begin position="2"/>
        <end position="67"/>
    </location>
</feature>
<dbReference type="Pfam" id="PF08281">
    <property type="entry name" value="Sigma70_r4_2"/>
    <property type="match status" value="1"/>
</dbReference>
<evidence type="ECO:0000313" key="8">
    <source>
        <dbReference type="Proteomes" id="UP000223913"/>
    </source>
</evidence>
<accession>A0A2D0N699</accession>
<dbReference type="Gene3D" id="1.10.10.10">
    <property type="entry name" value="Winged helix-like DNA-binding domain superfamily/Winged helix DNA-binding domain"/>
    <property type="match status" value="1"/>
</dbReference>
<dbReference type="OrthoDB" id="9780326at2"/>
<dbReference type="GO" id="GO:0003677">
    <property type="term" value="F:DNA binding"/>
    <property type="evidence" value="ECO:0007669"/>
    <property type="project" value="InterPro"/>
</dbReference>
<feature type="domain" description="RNA polymerase sigma factor 70 region 4 type 2" evidence="6">
    <location>
        <begin position="99"/>
        <end position="149"/>
    </location>
</feature>
<protein>
    <submittedName>
        <fullName evidence="7">RNA polymerase subunit sigma-70</fullName>
    </submittedName>
</protein>
<dbReference type="EMBL" id="PDUD01000028">
    <property type="protein sequence ID" value="PHN04025.1"/>
    <property type="molecule type" value="Genomic_DNA"/>
</dbReference>
<name>A0A2D0N699_FLAN2</name>
<sequence length="158" mass="18510">MQAYQERLYLHIRRMVGEHEDANDVLQNCLVKVYRNIGSFKAQSALYTWLYRIATNEAMTFLRKRQRHVNKLQPEDEATAGRQLRADAWMDGEAVQEHLQRALETLPDRQKQVFVMRYYDELSYAEIAGILKTSVGGLKASYHHAVKKIEHYLINTII</sequence>
<comment type="caution">
    <text evidence="7">The sequence shown here is derived from an EMBL/GenBank/DDBJ whole genome shotgun (WGS) entry which is preliminary data.</text>
</comment>
<dbReference type="Pfam" id="PF04542">
    <property type="entry name" value="Sigma70_r2"/>
    <property type="match status" value="1"/>
</dbReference>
<evidence type="ECO:0000313" key="7">
    <source>
        <dbReference type="EMBL" id="PHN04025.1"/>
    </source>
</evidence>
<keyword evidence="8" id="KW-1185">Reference proteome</keyword>
<gene>
    <name evidence="7" type="ORF">CRP01_23780</name>
</gene>
<evidence type="ECO:0000256" key="3">
    <source>
        <dbReference type="ARBA" id="ARBA00023082"/>
    </source>
</evidence>
<dbReference type="InterPro" id="IPR013324">
    <property type="entry name" value="RNA_pol_sigma_r3/r4-like"/>
</dbReference>
<dbReference type="Gene3D" id="1.10.1740.10">
    <property type="match status" value="1"/>
</dbReference>
<dbReference type="GO" id="GO:0016987">
    <property type="term" value="F:sigma factor activity"/>
    <property type="evidence" value="ECO:0007669"/>
    <property type="project" value="UniProtKB-KW"/>
</dbReference>
<dbReference type="InterPro" id="IPR013249">
    <property type="entry name" value="RNA_pol_sigma70_r4_t2"/>
</dbReference>
<keyword evidence="4" id="KW-0804">Transcription</keyword>
<dbReference type="PANTHER" id="PTHR43133:SF51">
    <property type="entry name" value="RNA POLYMERASE SIGMA FACTOR"/>
    <property type="match status" value="1"/>
</dbReference>
<organism evidence="7 8">
    <name type="scientific">Flavilitoribacter nigricans (strain ATCC 23147 / DSM 23189 / NBRC 102662 / NCIMB 1420 / SS-2)</name>
    <name type="common">Lewinella nigricans</name>
    <dbReference type="NCBI Taxonomy" id="1122177"/>
    <lineage>
        <taxon>Bacteria</taxon>
        <taxon>Pseudomonadati</taxon>
        <taxon>Bacteroidota</taxon>
        <taxon>Saprospiria</taxon>
        <taxon>Saprospirales</taxon>
        <taxon>Lewinellaceae</taxon>
        <taxon>Flavilitoribacter</taxon>
    </lineage>
</organism>
<evidence type="ECO:0000256" key="1">
    <source>
        <dbReference type="ARBA" id="ARBA00010641"/>
    </source>
</evidence>
<dbReference type="InterPro" id="IPR039425">
    <property type="entry name" value="RNA_pol_sigma-70-like"/>
</dbReference>
<evidence type="ECO:0000259" key="6">
    <source>
        <dbReference type="Pfam" id="PF08281"/>
    </source>
</evidence>
<dbReference type="GO" id="GO:0006352">
    <property type="term" value="P:DNA-templated transcription initiation"/>
    <property type="evidence" value="ECO:0007669"/>
    <property type="project" value="InterPro"/>
</dbReference>
<reference evidence="7 8" key="1">
    <citation type="submission" date="2017-10" db="EMBL/GenBank/DDBJ databases">
        <title>The draft genome sequence of Lewinella nigricans NBRC 102662.</title>
        <authorList>
            <person name="Wang K."/>
        </authorList>
    </citation>
    <scope>NUCLEOTIDE SEQUENCE [LARGE SCALE GENOMIC DNA]</scope>
    <source>
        <strain evidence="7 8">NBRC 102662</strain>
    </source>
</reference>
<dbReference type="Proteomes" id="UP000223913">
    <property type="component" value="Unassembled WGS sequence"/>
</dbReference>
<evidence type="ECO:0000256" key="4">
    <source>
        <dbReference type="ARBA" id="ARBA00023163"/>
    </source>
</evidence>
<dbReference type="InterPro" id="IPR014284">
    <property type="entry name" value="RNA_pol_sigma-70_dom"/>
</dbReference>
<comment type="similarity">
    <text evidence="1">Belongs to the sigma-70 factor family. ECF subfamily.</text>
</comment>
<evidence type="ECO:0000256" key="2">
    <source>
        <dbReference type="ARBA" id="ARBA00023015"/>
    </source>
</evidence>
<keyword evidence="2" id="KW-0805">Transcription regulation</keyword>
<dbReference type="NCBIfam" id="TIGR02937">
    <property type="entry name" value="sigma70-ECF"/>
    <property type="match status" value="1"/>
</dbReference>
<dbReference type="SUPFAM" id="SSF88659">
    <property type="entry name" value="Sigma3 and sigma4 domains of RNA polymerase sigma factors"/>
    <property type="match status" value="1"/>
</dbReference>
<dbReference type="CDD" id="cd06171">
    <property type="entry name" value="Sigma70_r4"/>
    <property type="match status" value="1"/>
</dbReference>
<proteinExistence type="inferred from homology"/>
<dbReference type="InterPro" id="IPR013325">
    <property type="entry name" value="RNA_pol_sigma_r2"/>
</dbReference>
<dbReference type="PANTHER" id="PTHR43133">
    <property type="entry name" value="RNA POLYMERASE ECF-TYPE SIGMA FACTO"/>
    <property type="match status" value="1"/>
</dbReference>